<dbReference type="EMBL" id="GAMC01020566">
    <property type="protein sequence ID" value="JAB85989.1"/>
    <property type="molecule type" value="mRNA"/>
</dbReference>
<dbReference type="EMBL" id="GAMC01020564">
    <property type="protein sequence ID" value="JAB85991.1"/>
    <property type="molecule type" value="mRNA"/>
</dbReference>
<organism evidence="1">
    <name type="scientific">Ceratitis capitata</name>
    <name type="common">Mediterranean fruit fly</name>
    <name type="synonym">Tephritis capitata</name>
    <dbReference type="NCBI Taxonomy" id="7213"/>
    <lineage>
        <taxon>Eukaryota</taxon>
        <taxon>Metazoa</taxon>
        <taxon>Ecdysozoa</taxon>
        <taxon>Arthropoda</taxon>
        <taxon>Hexapoda</taxon>
        <taxon>Insecta</taxon>
        <taxon>Pterygota</taxon>
        <taxon>Neoptera</taxon>
        <taxon>Endopterygota</taxon>
        <taxon>Diptera</taxon>
        <taxon>Brachycera</taxon>
        <taxon>Muscomorpha</taxon>
        <taxon>Tephritoidea</taxon>
        <taxon>Tephritidae</taxon>
        <taxon>Ceratitis</taxon>
        <taxon>Ceratitis</taxon>
    </lineage>
</organism>
<protein>
    <submittedName>
        <fullName evidence="1">Uncharacterized protein</fullName>
    </submittedName>
</protein>
<dbReference type="AlphaFoldDB" id="W8B897"/>
<sequence length="106" mass="11931">MRVFSTLMPTHTDAQLTQSTSNCPLRKSLQKYLPQNAVIAHKLKISKTPTQQQSHNHTHHTTIPTGIRAESGCDCSGCSAILHCLHVDCLLAHVWFYPLQYTQAYE</sequence>
<accession>W8B897</accession>
<reference evidence="1" key="2">
    <citation type="journal article" date="2014" name="BMC Genomics">
        <title>A genomic perspective to assessing quality of mass-reared SIT flies used in Mediterranean fruit fly (Ceratitis capitata) eradication in California.</title>
        <authorList>
            <person name="Calla B."/>
            <person name="Hall B."/>
            <person name="Hou S."/>
            <person name="Geib S.M."/>
        </authorList>
    </citation>
    <scope>NUCLEOTIDE SEQUENCE</scope>
</reference>
<evidence type="ECO:0000313" key="1">
    <source>
        <dbReference type="EMBL" id="JAB85989.1"/>
    </source>
</evidence>
<proteinExistence type="evidence at transcript level"/>
<reference evidence="1" key="1">
    <citation type="submission" date="2013-07" db="EMBL/GenBank/DDBJ databases">
        <authorList>
            <person name="Geib S."/>
        </authorList>
    </citation>
    <scope>NUCLEOTIDE SEQUENCE</scope>
</reference>
<name>W8B897_CERCA</name>